<dbReference type="Pfam" id="PF03466">
    <property type="entry name" value="LysR_substrate"/>
    <property type="match status" value="1"/>
</dbReference>
<comment type="caution">
    <text evidence="6">The sequence shown here is derived from an EMBL/GenBank/DDBJ whole genome shotgun (WGS) entry which is preliminary data.</text>
</comment>
<evidence type="ECO:0000259" key="5">
    <source>
        <dbReference type="PROSITE" id="PS50931"/>
    </source>
</evidence>
<dbReference type="RefSeq" id="WP_132877413.1">
    <property type="nucleotide sequence ID" value="NZ_SLXQ01000005.1"/>
</dbReference>
<protein>
    <submittedName>
        <fullName evidence="6">DNA-binding transcriptional LysR family regulator</fullName>
    </submittedName>
</protein>
<dbReference type="InterPro" id="IPR000847">
    <property type="entry name" value="LysR_HTH_N"/>
</dbReference>
<keyword evidence="4" id="KW-0804">Transcription</keyword>
<dbReference type="PANTHER" id="PTHR30346">
    <property type="entry name" value="TRANSCRIPTIONAL DUAL REGULATOR HCAR-RELATED"/>
    <property type="match status" value="1"/>
</dbReference>
<dbReference type="PANTHER" id="PTHR30346:SF29">
    <property type="entry name" value="LYSR SUBSTRATE-BINDING"/>
    <property type="match status" value="1"/>
</dbReference>
<evidence type="ECO:0000256" key="4">
    <source>
        <dbReference type="ARBA" id="ARBA00023163"/>
    </source>
</evidence>
<dbReference type="EMBL" id="SLXQ01000005">
    <property type="protein sequence ID" value="TCP52951.1"/>
    <property type="molecule type" value="Genomic_DNA"/>
</dbReference>
<dbReference type="InterPro" id="IPR005119">
    <property type="entry name" value="LysR_subst-bd"/>
</dbReference>
<dbReference type="GO" id="GO:0032993">
    <property type="term" value="C:protein-DNA complex"/>
    <property type="evidence" value="ECO:0007669"/>
    <property type="project" value="TreeGrafter"/>
</dbReference>
<proteinExistence type="inferred from homology"/>
<evidence type="ECO:0000313" key="7">
    <source>
        <dbReference type="Proteomes" id="UP000294911"/>
    </source>
</evidence>
<evidence type="ECO:0000256" key="3">
    <source>
        <dbReference type="ARBA" id="ARBA00023125"/>
    </source>
</evidence>
<gene>
    <name evidence="6" type="ORF">EV191_10512</name>
</gene>
<dbReference type="GO" id="GO:0003677">
    <property type="term" value="F:DNA binding"/>
    <property type="evidence" value="ECO:0007669"/>
    <property type="project" value="UniProtKB-KW"/>
</dbReference>
<keyword evidence="2" id="KW-0805">Transcription regulation</keyword>
<name>A0A4R2R0H6_9PSEU</name>
<feature type="domain" description="HTH lysR-type" evidence="5">
    <location>
        <begin position="1"/>
        <end position="59"/>
    </location>
</feature>
<comment type="similarity">
    <text evidence="1">Belongs to the LysR transcriptional regulatory family.</text>
</comment>
<evidence type="ECO:0000313" key="6">
    <source>
        <dbReference type="EMBL" id="TCP52951.1"/>
    </source>
</evidence>
<sequence>MYEVRRLRLLRDLSVHGTVAATAAACSLTPSAVSQQLSILEREVGAELLLRDGRGLVLTEAARVLVRHTERILAELEQAKAAVSALTSSVSGVLRLSAFATAAGTLVPDALAECRVRHPDLRIRLAERETPEALGTLKSGGVDVALVHEYNLLAGVTDPGVTVIPLGTEPLFVALPKESVLEPNADGELALPELRGEQWVAPKSDMALRDTLERACGLAGFVPDLAYTCDDYTVILALVRAGLGVSLVPRLAVEAVAAEVRLYPVVEPRLTRTVFAAVRAGSAEVPSVAALLAALRRAAESILG</sequence>
<dbReference type="GO" id="GO:0003700">
    <property type="term" value="F:DNA-binding transcription factor activity"/>
    <property type="evidence" value="ECO:0007669"/>
    <property type="project" value="InterPro"/>
</dbReference>
<dbReference type="PROSITE" id="PS50931">
    <property type="entry name" value="HTH_LYSR"/>
    <property type="match status" value="1"/>
</dbReference>
<dbReference type="AlphaFoldDB" id="A0A4R2R0H6"/>
<accession>A0A4R2R0H6</accession>
<evidence type="ECO:0000256" key="1">
    <source>
        <dbReference type="ARBA" id="ARBA00009437"/>
    </source>
</evidence>
<organism evidence="6 7">
    <name type="scientific">Tamaricihabitans halophyticus</name>
    <dbReference type="NCBI Taxonomy" id="1262583"/>
    <lineage>
        <taxon>Bacteria</taxon>
        <taxon>Bacillati</taxon>
        <taxon>Actinomycetota</taxon>
        <taxon>Actinomycetes</taxon>
        <taxon>Pseudonocardiales</taxon>
        <taxon>Pseudonocardiaceae</taxon>
        <taxon>Tamaricihabitans</taxon>
    </lineage>
</organism>
<dbReference type="SUPFAM" id="SSF46785">
    <property type="entry name" value="Winged helix' DNA-binding domain"/>
    <property type="match status" value="1"/>
</dbReference>
<dbReference type="SUPFAM" id="SSF53850">
    <property type="entry name" value="Periplasmic binding protein-like II"/>
    <property type="match status" value="1"/>
</dbReference>
<dbReference type="InterPro" id="IPR036388">
    <property type="entry name" value="WH-like_DNA-bd_sf"/>
</dbReference>
<dbReference type="Pfam" id="PF00126">
    <property type="entry name" value="HTH_1"/>
    <property type="match status" value="1"/>
</dbReference>
<dbReference type="CDD" id="cd08423">
    <property type="entry name" value="PBP2_LTTR_like_6"/>
    <property type="match status" value="1"/>
</dbReference>
<reference evidence="6 7" key="1">
    <citation type="submission" date="2019-03" db="EMBL/GenBank/DDBJ databases">
        <title>Genomic Encyclopedia of Type Strains, Phase IV (KMG-IV): sequencing the most valuable type-strain genomes for metagenomic binning, comparative biology and taxonomic classification.</title>
        <authorList>
            <person name="Goeker M."/>
        </authorList>
    </citation>
    <scope>NUCLEOTIDE SEQUENCE [LARGE SCALE GENOMIC DNA]</scope>
    <source>
        <strain evidence="6 7">DSM 45765</strain>
    </source>
</reference>
<dbReference type="Proteomes" id="UP000294911">
    <property type="component" value="Unassembled WGS sequence"/>
</dbReference>
<keyword evidence="7" id="KW-1185">Reference proteome</keyword>
<dbReference type="Gene3D" id="1.10.10.10">
    <property type="entry name" value="Winged helix-like DNA-binding domain superfamily/Winged helix DNA-binding domain"/>
    <property type="match status" value="1"/>
</dbReference>
<dbReference type="PROSITE" id="PS51257">
    <property type="entry name" value="PROKAR_LIPOPROTEIN"/>
    <property type="match status" value="1"/>
</dbReference>
<dbReference type="OrthoDB" id="4131546at2"/>
<evidence type="ECO:0000256" key="2">
    <source>
        <dbReference type="ARBA" id="ARBA00023015"/>
    </source>
</evidence>
<dbReference type="InterPro" id="IPR036390">
    <property type="entry name" value="WH_DNA-bd_sf"/>
</dbReference>
<keyword evidence="3 6" id="KW-0238">DNA-binding</keyword>
<dbReference type="Gene3D" id="3.40.190.10">
    <property type="entry name" value="Periplasmic binding protein-like II"/>
    <property type="match status" value="2"/>
</dbReference>